<keyword evidence="2" id="KW-0067">ATP-binding</keyword>
<dbReference type="KEGG" id="auh:AWM75_03435"/>
<evidence type="ECO:0000313" key="3">
    <source>
        <dbReference type="Proteomes" id="UP000062260"/>
    </source>
</evidence>
<dbReference type="AlphaFoldDB" id="A0A109RGW5"/>
<evidence type="ECO:0000313" key="2">
    <source>
        <dbReference type="EMBL" id="AMB99111.1"/>
    </source>
</evidence>
<keyword evidence="3" id="KW-1185">Reference proteome</keyword>
<dbReference type="Gene3D" id="2.30.110.10">
    <property type="entry name" value="Electron Transport, Fmn-binding Protein, Chain A"/>
    <property type="match status" value="1"/>
</dbReference>
<dbReference type="InterPro" id="IPR012349">
    <property type="entry name" value="Split_barrel_FMN-bd"/>
</dbReference>
<sequence>MKVADIMKILQDDIGVAVIATADESGQPHGRFINIGVANDQGVLFMTSPETNFYQQLMANPKIAITGLNKDDYLIQTIRIEGQVKAIGRDRLKEVIGDNPYIDYVYPEEDAIASVQVFHMYEGQGFYHSLTQGHKYHFDFKASE</sequence>
<dbReference type="Pfam" id="PF01243">
    <property type="entry name" value="PNPOx_N"/>
    <property type="match status" value="1"/>
</dbReference>
<dbReference type="OrthoDB" id="2220294at2"/>
<dbReference type="STRING" id="128944.AWM75_03435"/>
<dbReference type="RefSeq" id="WP_067978243.1">
    <property type="nucleotide sequence ID" value="NZ_CP014163.1"/>
</dbReference>
<feature type="domain" description="Pyridoxamine 5'-phosphate oxidase N-terminal" evidence="1">
    <location>
        <begin position="14"/>
        <end position="94"/>
    </location>
</feature>
<proteinExistence type="predicted"/>
<reference evidence="3" key="2">
    <citation type="submission" date="2016-01" db="EMBL/GenBank/DDBJ databases">
        <title>Six Aerococcus type strain genome sequencing and assembly using PacBio and Illumina Hiseq.</title>
        <authorList>
            <person name="Carkaci D."/>
            <person name="Dargis R."/>
            <person name="Nielsen X.C."/>
            <person name="Skovgaard O."/>
            <person name="Fuursted K."/>
            <person name="Christensen J.J."/>
        </authorList>
    </citation>
    <scope>NUCLEOTIDE SEQUENCE [LARGE SCALE GENOMIC DNA]</scope>
    <source>
        <strain evidence="3">CCUG42038B</strain>
    </source>
</reference>
<name>A0A109RGW5_9LACT</name>
<reference evidence="2 3" key="1">
    <citation type="journal article" date="2016" name="Genome Announc.">
        <title>Complete Genome Sequences of Aerococcus christensenii CCUG 28831T, Aerococcus sanguinicola CCUG 43001T, Aerococcus urinae CCUG 36881T, Aerococcus urinaeequi CCUG 28094T, Aerococcus urinaehominis CCUG 42038 BT, and Aerococcus viridans CCUG 4311T.</title>
        <authorList>
            <person name="Carkaci D."/>
            <person name="Dargis R."/>
            <person name="Nielsen X.C."/>
            <person name="Skovgaard O."/>
            <person name="Fuursted K."/>
            <person name="Christensen J.J."/>
        </authorList>
    </citation>
    <scope>NUCLEOTIDE SEQUENCE [LARGE SCALE GENOMIC DNA]</scope>
    <source>
        <strain evidence="2 3">CCUG42038B</strain>
    </source>
</reference>
<dbReference type="GO" id="GO:0005524">
    <property type="term" value="F:ATP binding"/>
    <property type="evidence" value="ECO:0007669"/>
    <property type="project" value="UniProtKB-KW"/>
</dbReference>
<gene>
    <name evidence="2" type="ORF">AWM75_03435</name>
</gene>
<protein>
    <submittedName>
        <fullName evidence="2">ABC transporter ATP-binding protein</fullName>
    </submittedName>
</protein>
<evidence type="ECO:0000259" key="1">
    <source>
        <dbReference type="Pfam" id="PF01243"/>
    </source>
</evidence>
<keyword evidence="2" id="KW-0547">Nucleotide-binding</keyword>
<accession>A0A109RGW5</accession>
<dbReference type="Proteomes" id="UP000062260">
    <property type="component" value="Chromosome"/>
</dbReference>
<organism evidence="2 3">
    <name type="scientific">Aerococcus urinaehominis</name>
    <dbReference type="NCBI Taxonomy" id="128944"/>
    <lineage>
        <taxon>Bacteria</taxon>
        <taxon>Bacillati</taxon>
        <taxon>Bacillota</taxon>
        <taxon>Bacilli</taxon>
        <taxon>Lactobacillales</taxon>
        <taxon>Aerococcaceae</taxon>
        <taxon>Aerococcus</taxon>
    </lineage>
</organism>
<dbReference type="EMBL" id="CP014163">
    <property type="protein sequence ID" value="AMB99111.1"/>
    <property type="molecule type" value="Genomic_DNA"/>
</dbReference>
<dbReference type="InterPro" id="IPR011576">
    <property type="entry name" value="Pyridox_Oxase_N"/>
</dbReference>
<dbReference type="SUPFAM" id="SSF50475">
    <property type="entry name" value="FMN-binding split barrel"/>
    <property type="match status" value="1"/>
</dbReference>